<proteinExistence type="predicted"/>
<dbReference type="Pfam" id="PF01592">
    <property type="entry name" value="NifU_N"/>
    <property type="match status" value="1"/>
</dbReference>
<dbReference type="EMBL" id="VSSQ01006902">
    <property type="protein sequence ID" value="MPM34200.1"/>
    <property type="molecule type" value="Genomic_DNA"/>
</dbReference>
<dbReference type="PANTHER" id="PTHR10093">
    <property type="entry name" value="IRON-SULFUR CLUSTER ASSEMBLY ENZYME NIFU HOMOLOG"/>
    <property type="match status" value="1"/>
</dbReference>
<sequence>MVDADSIGTAGDPSCGDHLKIFIKVNNGIIEDISFLVYGCAASVATSSMTTVLAKGKHLDDARKITQQDIIDALGGLPEPKKHCSNLGVSALRSAILHYQLQQTW</sequence>
<evidence type="ECO:0000259" key="1">
    <source>
        <dbReference type="Pfam" id="PF01592"/>
    </source>
</evidence>
<feature type="domain" description="NIF system FeS cluster assembly NifU N-terminal" evidence="1">
    <location>
        <begin position="5"/>
        <end position="103"/>
    </location>
</feature>
<evidence type="ECO:0000313" key="2">
    <source>
        <dbReference type="EMBL" id="MPM34200.1"/>
    </source>
</evidence>
<organism evidence="2">
    <name type="scientific">bioreactor metagenome</name>
    <dbReference type="NCBI Taxonomy" id="1076179"/>
    <lineage>
        <taxon>unclassified sequences</taxon>
        <taxon>metagenomes</taxon>
        <taxon>ecological metagenomes</taxon>
    </lineage>
</organism>
<dbReference type="Gene3D" id="3.90.1010.10">
    <property type="match status" value="1"/>
</dbReference>
<dbReference type="CDD" id="cd06664">
    <property type="entry name" value="IscU_like"/>
    <property type="match status" value="1"/>
</dbReference>
<gene>
    <name evidence="2" type="primary">iscU_14</name>
    <name evidence="2" type="ORF">SDC9_80782</name>
</gene>
<dbReference type="AlphaFoldDB" id="A0A644Z005"/>
<reference evidence="2" key="1">
    <citation type="submission" date="2019-08" db="EMBL/GenBank/DDBJ databases">
        <authorList>
            <person name="Kucharzyk K."/>
            <person name="Murdoch R.W."/>
            <person name="Higgins S."/>
            <person name="Loffler F."/>
        </authorList>
    </citation>
    <scope>NUCLEOTIDE SEQUENCE</scope>
</reference>
<accession>A0A644Z005</accession>
<dbReference type="SUPFAM" id="SSF82649">
    <property type="entry name" value="SufE/NifU"/>
    <property type="match status" value="1"/>
</dbReference>
<dbReference type="GO" id="GO:0016226">
    <property type="term" value="P:iron-sulfur cluster assembly"/>
    <property type="evidence" value="ECO:0007669"/>
    <property type="project" value="InterPro"/>
</dbReference>
<protein>
    <submittedName>
        <fullName evidence="2">Iron-sulfur cluster assembly scaffold protein IscU</fullName>
    </submittedName>
</protein>
<dbReference type="GO" id="GO:0005506">
    <property type="term" value="F:iron ion binding"/>
    <property type="evidence" value="ECO:0007669"/>
    <property type="project" value="InterPro"/>
</dbReference>
<name>A0A644Z005_9ZZZZ</name>
<comment type="caution">
    <text evidence="2">The sequence shown here is derived from an EMBL/GenBank/DDBJ whole genome shotgun (WGS) entry which is preliminary data.</text>
</comment>
<dbReference type="InterPro" id="IPR002871">
    <property type="entry name" value="NIF_FeS_clus_asmbl_NifU_N"/>
</dbReference>
<dbReference type="GO" id="GO:0051536">
    <property type="term" value="F:iron-sulfur cluster binding"/>
    <property type="evidence" value="ECO:0007669"/>
    <property type="project" value="InterPro"/>
</dbReference>